<feature type="chain" id="PRO_5025626638" description="Secreted protein" evidence="1">
    <location>
        <begin position="25"/>
        <end position="96"/>
    </location>
</feature>
<organism evidence="2 3">
    <name type="scientific">Amphibalanus amphitrite</name>
    <name type="common">Striped barnacle</name>
    <name type="synonym">Balanus amphitrite</name>
    <dbReference type="NCBI Taxonomy" id="1232801"/>
    <lineage>
        <taxon>Eukaryota</taxon>
        <taxon>Metazoa</taxon>
        <taxon>Ecdysozoa</taxon>
        <taxon>Arthropoda</taxon>
        <taxon>Crustacea</taxon>
        <taxon>Multicrustacea</taxon>
        <taxon>Cirripedia</taxon>
        <taxon>Thoracica</taxon>
        <taxon>Thoracicalcarea</taxon>
        <taxon>Balanomorpha</taxon>
        <taxon>Balanoidea</taxon>
        <taxon>Balanidae</taxon>
        <taxon>Amphibalaninae</taxon>
        <taxon>Amphibalanus</taxon>
    </lineage>
</organism>
<comment type="caution">
    <text evidence="2">The sequence shown here is derived from an EMBL/GenBank/DDBJ whole genome shotgun (WGS) entry which is preliminary data.</text>
</comment>
<proteinExistence type="predicted"/>
<keyword evidence="1" id="KW-0732">Signal</keyword>
<sequence length="96" mass="10586">MLLTRTRWILVLGPLLLLDGDLAGLAWKKTTAYHLERAAKSCGGRLVVPAAAAAAGGAAGRAELLLRPELLLQALSEAVPRKMDWWRERDRKEEQN</sequence>
<feature type="signal peptide" evidence="1">
    <location>
        <begin position="1"/>
        <end position="24"/>
    </location>
</feature>
<dbReference type="EMBL" id="VIIS01000624">
    <property type="protein sequence ID" value="KAF0306885.1"/>
    <property type="molecule type" value="Genomic_DNA"/>
</dbReference>
<name>A0A6A4WJ76_AMPAM</name>
<evidence type="ECO:0000313" key="2">
    <source>
        <dbReference type="EMBL" id="KAF0306885.1"/>
    </source>
</evidence>
<keyword evidence="3" id="KW-1185">Reference proteome</keyword>
<protein>
    <recommendedName>
        <fullName evidence="4">Secreted protein</fullName>
    </recommendedName>
</protein>
<accession>A0A6A4WJ76</accession>
<evidence type="ECO:0000256" key="1">
    <source>
        <dbReference type="SAM" id="SignalP"/>
    </source>
</evidence>
<dbReference type="AlphaFoldDB" id="A0A6A4WJ76"/>
<reference evidence="2 3" key="1">
    <citation type="submission" date="2019-07" db="EMBL/GenBank/DDBJ databases">
        <title>Draft genome assembly of a fouling barnacle, Amphibalanus amphitrite (Darwin, 1854): The first reference genome for Thecostraca.</title>
        <authorList>
            <person name="Kim W."/>
        </authorList>
    </citation>
    <scope>NUCLEOTIDE SEQUENCE [LARGE SCALE GENOMIC DNA]</scope>
    <source>
        <strain evidence="2">SNU_AA5</strain>
        <tissue evidence="2">Soma without cirri and trophi</tissue>
    </source>
</reference>
<evidence type="ECO:0008006" key="4">
    <source>
        <dbReference type="Google" id="ProtNLM"/>
    </source>
</evidence>
<evidence type="ECO:0000313" key="3">
    <source>
        <dbReference type="Proteomes" id="UP000440578"/>
    </source>
</evidence>
<dbReference type="Proteomes" id="UP000440578">
    <property type="component" value="Unassembled WGS sequence"/>
</dbReference>
<gene>
    <name evidence="2" type="ORF">FJT64_021707</name>
</gene>